<gene>
    <name evidence="11" type="primary">Scr</name>
</gene>
<dbReference type="EMBL" id="LT216430">
    <property type="protein sequence ID" value="CZQ42535.1"/>
    <property type="molecule type" value="mRNA"/>
</dbReference>
<evidence type="ECO:0000256" key="1">
    <source>
        <dbReference type="ARBA" id="ARBA00004123"/>
    </source>
</evidence>
<dbReference type="InterPro" id="IPR017995">
    <property type="entry name" value="Homeobox_antennapedia"/>
</dbReference>
<evidence type="ECO:0000256" key="6">
    <source>
        <dbReference type="PROSITE-ProRule" id="PRU00108"/>
    </source>
</evidence>
<dbReference type="InterPro" id="IPR017970">
    <property type="entry name" value="Homeobox_CS"/>
</dbReference>
<evidence type="ECO:0000256" key="9">
    <source>
        <dbReference type="SAM" id="MobiDB-lite"/>
    </source>
</evidence>
<dbReference type="GO" id="GO:0000981">
    <property type="term" value="F:DNA-binding transcription factor activity, RNA polymerase II-specific"/>
    <property type="evidence" value="ECO:0007669"/>
    <property type="project" value="InterPro"/>
</dbReference>
<evidence type="ECO:0000259" key="10">
    <source>
        <dbReference type="PROSITE" id="PS50071"/>
    </source>
</evidence>
<keyword evidence="2" id="KW-0217">Developmental protein</keyword>
<dbReference type="InterPro" id="IPR009057">
    <property type="entry name" value="Homeodomain-like_sf"/>
</dbReference>
<dbReference type="PANTHER" id="PTHR45771:SF6">
    <property type="entry name" value="HOMEOTIC PROTEIN SEX COMBS REDUCED"/>
    <property type="match status" value="1"/>
</dbReference>
<dbReference type="PANTHER" id="PTHR45771">
    <property type="entry name" value="HOMEOTIC PROTEIN DEFORMED"/>
    <property type="match status" value="1"/>
</dbReference>
<evidence type="ECO:0000256" key="7">
    <source>
        <dbReference type="RuleBase" id="RU000682"/>
    </source>
</evidence>
<accession>A0A1V1IFN0</accession>
<dbReference type="GO" id="GO:0000978">
    <property type="term" value="F:RNA polymerase II cis-regulatory region sequence-specific DNA binding"/>
    <property type="evidence" value="ECO:0007669"/>
    <property type="project" value="TreeGrafter"/>
</dbReference>
<evidence type="ECO:0000256" key="4">
    <source>
        <dbReference type="ARBA" id="ARBA00023155"/>
    </source>
</evidence>
<organism evidence="11">
    <name type="scientific">Blattella germanica</name>
    <name type="common">German cockroach</name>
    <name type="synonym">Blatta germanica</name>
    <dbReference type="NCBI Taxonomy" id="6973"/>
    <lineage>
        <taxon>Eukaryota</taxon>
        <taxon>Metazoa</taxon>
        <taxon>Ecdysozoa</taxon>
        <taxon>Arthropoda</taxon>
        <taxon>Hexapoda</taxon>
        <taxon>Insecta</taxon>
        <taxon>Pterygota</taxon>
        <taxon>Neoptera</taxon>
        <taxon>Polyneoptera</taxon>
        <taxon>Dictyoptera</taxon>
        <taxon>Blattodea</taxon>
        <taxon>Blaberoidea</taxon>
        <taxon>Blattellidae</taxon>
        <taxon>Blattella</taxon>
    </lineage>
</organism>
<feature type="compositionally biased region" description="Low complexity" evidence="9">
    <location>
        <begin position="187"/>
        <end position="278"/>
    </location>
</feature>
<keyword evidence="3 6" id="KW-0238">DNA-binding</keyword>
<feature type="domain" description="Homeobox" evidence="10">
    <location>
        <begin position="309"/>
        <end position="369"/>
    </location>
</feature>
<dbReference type="InterPro" id="IPR001356">
    <property type="entry name" value="HD"/>
</dbReference>
<feature type="DNA-binding region" description="Homeobox" evidence="6">
    <location>
        <begin position="311"/>
        <end position="370"/>
    </location>
</feature>
<dbReference type="PROSITE" id="PS50071">
    <property type="entry name" value="HOMEOBOX_2"/>
    <property type="match status" value="1"/>
</dbReference>
<feature type="region of interest" description="Disordered" evidence="9">
    <location>
        <begin position="108"/>
        <end position="143"/>
    </location>
</feature>
<dbReference type="GO" id="GO:0009952">
    <property type="term" value="P:anterior/posterior pattern specification"/>
    <property type="evidence" value="ECO:0007669"/>
    <property type="project" value="TreeGrafter"/>
</dbReference>
<comment type="similarity">
    <text evidence="8">Belongs to the Antp homeobox family.</text>
</comment>
<dbReference type="InterPro" id="IPR001827">
    <property type="entry name" value="Homeobox_Antennapedia_CS"/>
</dbReference>
<dbReference type="FunFam" id="1.10.10.60:FF:000288">
    <property type="entry name" value="Sex combs reduced"/>
    <property type="match status" value="1"/>
</dbReference>
<evidence type="ECO:0000256" key="8">
    <source>
        <dbReference type="RuleBase" id="RU004442"/>
    </source>
</evidence>
<sequence length="410" mass="42767">MSSYQFVNSLASCYANQGQAQRAGASPVSAQHPASGQGQAADYYNPNAGAAASYPPTCYSPQQVPGHMGGMKPDGAAMCLIQEMQNGGGAAPMVDYIQLHPSHPQRLGGGATVTHLQQHHQHSASNASPGGVTPPLGVVTTPGGTLLNNNSVASNSSCKYADSTLTTGVRSPPDLSTTGGGPPRSSPPIQSQQSSNSSASGSKSTVTSPSAASSANTTSGSAVRASGGSSATSPAATGQQPTTGSTTASSAVSQSSSSPASSTSSTSSTTGSTNNNSKQGGGSTSSNPPQIYPWMKRVHLGQSTVNANGETKRQRTSYTRYQTLELEKEFHFNRYLTRRRRIEIAHALCLTERQIKIWFQNRRMKWKKEHKMANFHLASLQDEGYAFHQAMGMGVGPMQRGLYACGSPYS</sequence>
<keyword evidence="4 6" id="KW-0371">Homeobox</keyword>
<dbReference type="PROSITE" id="PS00032">
    <property type="entry name" value="ANTENNAPEDIA"/>
    <property type="match status" value="1"/>
</dbReference>
<dbReference type="PRINTS" id="PR00024">
    <property type="entry name" value="HOMEOBOX"/>
</dbReference>
<dbReference type="AlphaFoldDB" id="A0A1V1IFN0"/>
<reference evidence="11" key="2">
    <citation type="submission" date="2017-03" db="EMBL/GenBank/DDBJ databases">
        <title>On the origin of the insect wings: insights from the wingless prothorax of cockroaches.</title>
        <authorList>
            <person name="Elias-Neto M."/>
            <person name="Belles X."/>
        </authorList>
    </citation>
    <scope>NUCLEOTIDE SEQUENCE</scope>
    <source>
        <tissue evidence="11">Whole organism</tissue>
    </source>
</reference>
<dbReference type="Pfam" id="PF00046">
    <property type="entry name" value="Homeodomain"/>
    <property type="match status" value="1"/>
</dbReference>
<protein>
    <submittedName>
        <fullName evidence="11">Sex combs reduced</fullName>
    </submittedName>
</protein>
<dbReference type="CDD" id="cd00086">
    <property type="entry name" value="homeodomain"/>
    <property type="match status" value="1"/>
</dbReference>
<dbReference type="PROSITE" id="PS00027">
    <property type="entry name" value="HOMEOBOX_1"/>
    <property type="match status" value="1"/>
</dbReference>
<reference evidence="11" key="1">
    <citation type="submission" date="2016-02" db="EMBL/GenBank/DDBJ databases">
        <authorList>
            <person name="Wen L."/>
            <person name="He K."/>
            <person name="Yang H."/>
        </authorList>
    </citation>
    <scope>NUCLEOTIDE SEQUENCE</scope>
    <source>
        <tissue evidence="11">Whole organism</tissue>
    </source>
</reference>
<dbReference type="GO" id="GO:0005654">
    <property type="term" value="C:nucleoplasm"/>
    <property type="evidence" value="ECO:0007669"/>
    <property type="project" value="TreeGrafter"/>
</dbReference>
<dbReference type="InterPro" id="IPR050609">
    <property type="entry name" value="Antp_homeobox_Deformed_sf"/>
</dbReference>
<keyword evidence="5 6" id="KW-0539">Nucleus</keyword>
<evidence type="ECO:0000313" key="11">
    <source>
        <dbReference type="EMBL" id="CZQ42535.1"/>
    </source>
</evidence>
<dbReference type="PRINTS" id="PR00025">
    <property type="entry name" value="ANTENNAPEDIA"/>
</dbReference>
<dbReference type="SUPFAM" id="SSF46689">
    <property type="entry name" value="Homeodomain-like"/>
    <property type="match status" value="1"/>
</dbReference>
<dbReference type="SMART" id="SM00389">
    <property type="entry name" value="HOX"/>
    <property type="match status" value="1"/>
</dbReference>
<feature type="region of interest" description="Disordered" evidence="9">
    <location>
        <begin position="163"/>
        <end position="292"/>
    </location>
</feature>
<dbReference type="InterPro" id="IPR020479">
    <property type="entry name" value="HD_metazoa"/>
</dbReference>
<proteinExistence type="evidence at transcript level"/>
<evidence type="ECO:0000256" key="3">
    <source>
        <dbReference type="ARBA" id="ARBA00023125"/>
    </source>
</evidence>
<evidence type="ECO:0000256" key="5">
    <source>
        <dbReference type="ARBA" id="ARBA00023242"/>
    </source>
</evidence>
<evidence type="ECO:0000256" key="2">
    <source>
        <dbReference type="ARBA" id="ARBA00022473"/>
    </source>
</evidence>
<name>A0A1V1IFN0_BLAGE</name>
<comment type="subcellular location">
    <subcellularLocation>
        <location evidence="1 6 7">Nucleus</location>
    </subcellularLocation>
</comment>
<dbReference type="Gene3D" id="1.10.10.60">
    <property type="entry name" value="Homeodomain-like"/>
    <property type="match status" value="1"/>
</dbReference>
<dbReference type="GO" id="GO:0045944">
    <property type="term" value="P:positive regulation of transcription by RNA polymerase II"/>
    <property type="evidence" value="ECO:0007669"/>
    <property type="project" value="TreeGrafter"/>
</dbReference>